<evidence type="ECO:0000256" key="3">
    <source>
        <dbReference type="ARBA" id="ARBA00004922"/>
    </source>
</evidence>
<dbReference type="OrthoDB" id="18703at2759"/>
<feature type="chain" id="PRO_5034824171" description="Dolichyl-diphosphooligosaccharide--protein glycosyltransferase subunit 1" evidence="10">
    <location>
        <begin position="28"/>
        <end position="497"/>
    </location>
</feature>
<dbReference type="Proteomes" id="UP000663846">
    <property type="component" value="Unassembled WGS sequence"/>
</dbReference>
<dbReference type="GO" id="GO:0008250">
    <property type="term" value="C:oligosaccharyltransferase complex"/>
    <property type="evidence" value="ECO:0007669"/>
    <property type="project" value="UniProtKB-UniRule"/>
</dbReference>
<evidence type="ECO:0000256" key="6">
    <source>
        <dbReference type="ARBA" id="ARBA00022729"/>
    </source>
</evidence>
<sequence>MYSTQGTRSLLWALACGFNIAIVSVSAFNPDSFENAGVTRTIDLGGSLTQVTTTYAVRALANNLDQYFIALSDEEERYTTWIDAKLKGQSDTLELKRHGFNPRSHAFLYSINLQKNLKNNQTANIVVSTVQSHASTPLPATAAQGDPQSLMYQTPLYVLSPYKSVVQRTKIRSSTPMIHSYTDSKDLSEYVEAGSSAVTKTGATLVYGPFHNVPASSNLPFQEKKQKTVSVHYDHDQPVLTVASLQRSAEISHWGANLNIHDEIVLRNDGPTLKGHFSRLEHQSQVYFKRQAPHVMKELVLHLPAGARDPYFIDLVGNVSTSHFRPAPPISAALLSPSKAKSSILELRPRYPLLGGWNYTFTLGYDTPLENAAKYDASTGKYVVAIPYLTNVPGAAFEETELKIILPEGARDVTLHTPFGPDSIENERHVTYLDTTGRPAMVLKKKNLSDKHAGTIYVTYSLSTATHFKKPIAVTSAALALFTFALGARRLDLALHK</sequence>
<evidence type="ECO:0000256" key="2">
    <source>
        <dbReference type="ARBA" id="ARBA00004115"/>
    </source>
</evidence>
<dbReference type="EMBL" id="CAJMWS010000313">
    <property type="protein sequence ID" value="CAE6411364.1"/>
    <property type="molecule type" value="Genomic_DNA"/>
</dbReference>
<evidence type="ECO:0000256" key="4">
    <source>
        <dbReference type="ARBA" id="ARBA00008905"/>
    </source>
</evidence>
<comment type="subcellular location">
    <subcellularLocation>
        <location evidence="2 10">Endoplasmic reticulum membrane</location>
        <topology evidence="2 10">Single-pass type I membrane protein</topology>
    </subcellularLocation>
</comment>
<keyword evidence="6 10" id="KW-0732">Signal</keyword>
<dbReference type="InterPro" id="IPR007676">
    <property type="entry name" value="Ribophorin_I"/>
</dbReference>
<organism evidence="11 12">
    <name type="scientific">Rhizoctonia solani</name>
    <dbReference type="NCBI Taxonomy" id="456999"/>
    <lineage>
        <taxon>Eukaryota</taxon>
        <taxon>Fungi</taxon>
        <taxon>Dikarya</taxon>
        <taxon>Basidiomycota</taxon>
        <taxon>Agaricomycotina</taxon>
        <taxon>Agaricomycetes</taxon>
        <taxon>Cantharellales</taxon>
        <taxon>Ceratobasidiaceae</taxon>
        <taxon>Rhizoctonia</taxon>
    </lineage>
</organism>
<name>A0A8H2WZX8_9AGAM</name>
<evidence type="ECO:0000256" key="1">
    <source>
        <dbReference type="ARBA" id="ARBA00002791"/>
    </source>
</evidence>
<keyword evidence="5" id="KW-0812">Transmembrane</keyword>
<reference evidence="11" key="1">
    <citation type="submission" date="2021-01" db="EMBL/GenBank/DDBJ databases">
        <authorList>
            <person name="Kaushik A."/>
        </authorList>
    </citation>
    <scope>NUCLEOTIDE SEQUENCE</scope>
    <source>
        <strain evidence="11">AG1-1C</strain>
    </source>
</reference>
<dbReference type="PANTHER" id="PTHR21049:SF0">
    <property type="entry name" value="DOLICHYL-DIPHOSPHOOLIGOSACCHARIDE--PROTEIN GLYCOSYLTRANSFERASE SUBUNIT 1"/>
    <property type="match status" value="1"/>
</dbReference>
<evidence type="ECO:0000256" key="8">
    <source>
        <dbReference type="ARBA" id="ARBA00022989"/>
    </source>
</evidence>
<comment type="similarity">
    <text evidence="4 10">Belongs to the OST1 family.</text>
</comment>
<keyword evidence="9" id="KW-0472">Membrane</keyword>
<feature type="signal peptide" evidence="10">
    <location>
        <begin position="1"/>
        <end position="27"/>
    </location>
</feature>
<evidence type="ECO:0000256" key="7">
    <source>
        <dbReference type="ARBA" id="ARBA00022824"/>
    </source>
</evidence>
<dbReference type="UniPathway" id="UPA00378"/>
<comment type="pathway">
    <text evidence="3 10">Protein modification; protein glycosylation.</text>
</comment>
<evidence type="ECO:0000313" key="12">
    <source>
        <dbReference type="Proteomes" id="UP000663846"/>
    </source>
</evidence>
<dbReference type="Pfam" id="PF04597">
    <property type="entry name" value="Ribophorin_I"/>
    <property type="match status" value="1"/>
</dbReference>
<comment type="function">
    <text evidence="1 10">Subunit of the oligosaccharyl transferase (OST) complex that catalyzes the initial transfer of a defined glycan (Glc(3)Man(9)GlcNAc(2) in eukaryotes) from the lipid carrier dolichol-pyrophosphate to an asparagine residue within an Asn-X-Ser/Thr consensus motif in nascent polypeptide chains, the first step in protein N-glycosylation. N-glycosylation occurs cotranslationally and the complex associates with the Sec61 complex at the channel-forming translocon complex that mediates protein translocation across the endoplasmic reticulum (ER). All subunits are required for a maximal enzyme activity.</text>
</comment>
<keyword evidence="8" id="KW-1133">Transmembrane helix</keyword>
<dbReference type="AlphaFoldDB" id="A0A8H2WZX8"/>
<keyword evidence="7 10" id="KW-0256">Endoplasmic reticulum</keyword>
<evidence type="ECO:0000313" key="11">
    <source>
        <dbReference type="EMBL" id="CAE6411364.1"/>
    </source>
</evidence>
<comment type="subunit">
    <text evidence="10">Component of the oligosaccharyltransferase (OST) complex.</text>
</comment>
<evidence type="ECO:0000256" key="9">
    <source>
        <dbReference type="ARBA" id="ARBA00023136"/>
    </source>
</evidence>
<evidence type="ECO:0000256" key="5">
    <source>
        <dbReference type="ARBA" id="ARBA00022692"/>
    </source>
</evidence>
<dbReference type="PANTHER" id="PTHR21049">
    <property type="entry name" value="RIBOPHORIN I"/>
    <property type="match status" value="1"/>
</dbReference>
<accession>A0A8H2WZX8</accession>
<comment type="caution">
    <text evidence="11">The sequence shown here is derived from an EMBL/GenBank/DDBJ whole genome shotgun (WGS) entry which is preliminary data.</text>
</comment>
<dbReference type="GO" id="GO:0018279">
    <property type="term" value="P:protein N-linked glycosylation via asparagine"/>
    <property type="evidence" value="ECO:0007669"/>
    <property type="project" value="TreeGrafter"/>
</dbReference>
<proteinExistence type="inferred from homology"/>
<evidence type="ECO:0000256" key="10">
    <source>
        <dbReference type="RuleBase" id="RU361143"/>
    </source>
</evidence>
<protein>
    <recommendedName>
        <fullName evidence="10">Dolichyl-diphosphooligosaccharide--protein glycosyltransferase subunit 1</fullName>
    </recommendedName>
</protein>
<gene>
    <name evidence="11" type="ORF">RDB_LOCUS69667</name>
</gene>